<organism evidence="1 2">
    <name type="scientific">Trifolium pratense</name>
    <name type="common">Red clover</name>
    <dbReference type="NCBI Taxonomy" id="57577"/>
    <lineage>
        <taxon>Eukaryota</taxon>
        <taxon>Viridiplantae</taxon>
        <taxon>Streptophyta</taxon>
        <taxon>Embryophyta</taxon>
        <taxon>Tracheophyta</taxon>
        <taxon>Spermatophyta</taxon>
        <taxon>Magnoliopsida</taxon>
        <taxon>eudicotyledons</taxon>
        <taxon>Gunneridae</taxon>
        <taxon>Pentapetalae</taxon>
        <taxon>rosids</taxon>
        <taxon>fabids</taxon>
        <taxon>Fabales</taxon>
        <taxon>Fabaceae</taxon>
        <taxon>Papilionoideae</taxon>
        <taxon>50 kb inversion clade</taxon>
        <taxon>NPAAA clade</taxon>
        <taxon>Hologalegina</taxon>
        <taxon>IRL clade</taxon>
        <taxon>Trifolieae</taxon>
        <taxon>Trifolium</taxon>
    </lineage>
</organism>
<dbReference type="Proteomes" id="UP001177021">
    <property type="component" value="Unassembled WGS sequence"/>
</dbReference>
<dbReference type="EMBL" id="CASHSV030000024">
    <property type="protein sequence ID" value="CAJ2638665.1"/>
    <property type="molecule type" value="Genomic_DNA"/>
</dbReference>
<name>A0ACB0J2B9_TRIPR</name>
<keyword evidence="2" id="KW-1185">Reference proteome</keyword>
<protein>
    <submittedName>
        <fullName evidence="1">Uncharacterized protein</fullName>
    </submittedName>
</protein>
<evidence type="ECO:0000313" key="1">
    <source>
        <dbReference type="EMBL" id="CAJ2638665.1"/>
    </source>
</evidence>
<comment type="caution">
    <text evidence="1">The sequence shown here is derived from an EMBL/GenBank/DDBJ whole genome shotgun (WGS) entry which is preliminary data.</text>
</comment>
<proteinExistence type="predicted"/>
<gene>
    <name evidence="1" type="ORF">MILVUS5_LOCUS8824</name>
</gene>
<reference evidence="1" key="1">
    <citation type="submission" date="2023-10" db="EMBL/GenBank/DDBJ databases">
        <authorList>
            <person name="Rodriguez Cubillos JULIANA M."/>
            <person name="De Vega J."/>
        </authorList>
    </citation>
    <scope>NUCLEOTIDE SEQUENCE</scope>
</reference>
<evidence type="ECO:0000313" key="2">
    <source>
        <dbReference type="Proteomes" id="UP001177021"/>
    </source>
</evidence>
<sequence length="405" mass="47587">MPRRRKQRRPPVPSRSFAEEWEPIITTKKRRRRRRLTTTTETLTSPPLPTLSSDIVAEILCRLPVQHLLKLRCICKSWKALISDNKFIEKHLIMSKASRDRHHLTIYPRINSHDLELWDSIIPTVFSSTMSSSTVKQTRLWCPNVFNNFVYLCSCDGILCFTIMYRSVLLWNPSIRRFYIYPPLPIKDERRESVYSFGYDHFTQSYKIVAVTNFRAKRKNEVRVYTLGMDSWRRIKDLPYSDFIIRPGVFVSGTITWLVYDATITSKHFIISLDFENESYQKLLLPNVETDTCMLGVLRDFLCISASTDMFVDVWIMKEFGNKESWTKLYQVPYCTGVQGLYPRHKALYISNDDQLLMIFRDSRQSKLGVYDFKSGTFNMSKLESFNSDYMDPEVYVESLISPCS</sequence>
<accession>A0ACB0J2B9</accession>